<name>A0A061EGD7_THECC</name>
<gene>
    <name evidence="2" type="ORF">TCM_018767</name>
</gene>
<dbReference type="KEGG" id="tcc:18601657"/>
<protein>
    <submittedName>
        <fullName evidence="2">Hydroxyproline-rich glycoprotein family protein</fullName>
    </submittedName>
</protein>
<dbReference type="AlphaFoldDB" id="A0A061EGD7"/>
<dbReference type="OMA" id="ATISECC"/>
<feature type="compositionally biased region" description="Low complexity" evidence="1">
    <location>
        <begin position="23"/>
        <end position="35"/>
    </location>
</feature>
<evidence type="ECO:0000313" key="2">
    <source>
        <dbReference type="EMBL" id="EOY03678.1"/>
    </source>
</evidence>
<evidence type="ECO:0000256" key="1">
    <source>
        <dbReference type="SAM" id="MobiDB-lite"/>
    </source>
</evidence>
<feature type="region of interest" description="Disordered" evidence="1">
    <location>
        <begin position="1"/>
        <end position="70"/>
    </location>
</feature>
<dbReference type="PANTHER" id="PTHR36747">
    <property type="entry name" value="HYDROXYPROLINE-RICH GLYCOPROTEIN FAMILY PROTEIN"/>
    <property type="match status" value="1"/>
</dbReference>
<keyword evidence="3" id="KW-1185">Reference proteome</keyword>
<organism evidence="2 3">
    <name type="scientific">Theobroma cacao</name>
    <name type="common">Cacao</name>
    <name type="synonym">Cocoa</name>
    <dbReference type="NCBI Taxonomy" id="3641"/>
    <lineage>
        <taxon>Eukaryota</taxon>
        <taxon>Viridiplantae</taxon>
        <taxon>Streptophyta</taxon>
        <taxon>Embryophyta</taxon>
        <taxon>Tracheophyta</taxon>
        <taxon>Spermatophyta</taxon>
        <taxon>Magnoliopsida</taxon>
        <taxon>eudicotyledons</taxon>
        <taxon>Gunneridae</taxon>
        <taxon>Pentapetalae</taxon>
        <taxon>rosids</taxon>
        <taxon>malvids</taxon>
        <taxon>Malvales</taxon>
        <taxon>Malvaceae</taxon>
        <taxon>Byttnerioideae</taxon>
        <taxon>Theobroma</taxon>
    </lineage>
</organism>
<dbReference type="FunCoup" id="A0A061EGD7">
    <property type="interactions" value="93"/>
</dbReference>
<dbReference type="Gramene" id="Tc04v2_t008130.1">
    <property type="protein sequence ID" value="Tc04v2_p008130.1"/>
    <property type="gene ID" value="Tc04v2_g008130"/>
</dbReference>
<reference evidence="2 3" key="1">
    <citation type="journal article" date="2013" name="Genome Biol.">
        <title>The genome sequence of the most widely cultivated cacao type and its use to identify candidate genes regulating pod color.</title>
        <authorList>
            <person name="Motamayor J.C."/>
            <person name="Mockaitis K."/>
            <person name="Schmutz J."/>
            <person name="Haiminen N."/>
            <person name="Iii D.L."/>
            <person name="Cornejo O."/>
            <person name="Findley S.D."/>
            <person name="Zheng P."/>
            <person name="Utro F."/>
            <person name="Royaert S."/>
            <person name="Saski C."/>
            <person name="Jenkins J."/>
            <person name="Podicheti R."/>
            <person name="Zhao M."/>
            <person name="Scheffler B.E."/>
            <person name="Stack J.C."/>
            <person name="Feltus F.A."/>
            <person name="Mustiga G.M."/>
            <person name="Amores F."/>
            <person name="Phillips W."/>
            <person name="Marelli J.P."/>
            <person name="May G.D."/>
            <person name="Shapiro H."/>
            <person name="Ma J."/>
            <person name="Bustamante C.D."/>
            <person name="Schnell R.J."/>
            <person name="Main D."/>
            <person name="Gilbert D."/>
            <person name="Parida L."/>
            <person name="Kuhn D.N."/>
        </authorList>
    </citation>
    <scope>NUCLEOTIDE SEQUENCE [LARGE SCALE GENOMIC DNA]</scope>
    <source>
        <strain evidence="3">cv. Matina 1-6</strain>
    </source>
</reference>
<sequence>MEQVTEKSIQSENVGLENKAPPQNQQIDQNSQDSSNDLKKTCTPDRLKVPKAFKYPERYRSPTDSMMSPVTKGLLARNRKGGASLLPPSINQTKIHELRVQDVGLSQN</sequence>
<dbReference type="Proteomes" id="UP000026915">
    <property type="component" value="Chromosome 4"/>
</dbReference>
<dbReference type="STRING" id="3641.A0A061EGD7"/>
<dbReference type="HOGENOM" id="CLU_144439_0_0_1"/>
<dbReference type="PANTHER" id="PTHR36747:SF1">
    <property type="entry name" value="HYDROXYPROLINE-RICH GLYCOPROTEIN FAMILY PROTEIN"/>
    <property type="match status" value="1"/>
</dbReference>
<feature type="compositionally biased region" description="Polar residues" evidence="1">
    <location>
        <begin position="1"/>
        <end position="13"/>
    </location>
</feature>
<accession>A0A061EGD7</accession>
<feature type="compositionally biased region" description="Basic and acidic residues" evidence="1">
    <location>
        <begin position="36"/>
        <end position="61"/>
    </location>
</feature>
<proteinExistence type="predicted"/>
<dbReference type="OrthoDB" id="1903715at2759"/>
<evidence type="ECO:0000313" key="3">
    <source>
        <dbReference type="Proteomes" id="UP000026915"/>
    </source>
</evidence>
<dbReference type="Gramene" id="EOY03678">
    <property type="protein sequence ID" value="EOY03678"/>
    <property type="gene ID" value="TCM_018767"/>
</dbReference>
<dbReference type="InParanoid" id="A0A061EGD7"/>
<dbReference type="EMBL" id="CM001882">
    <property type="protein sequence ID" value="EOY03678.1"/>
    <property type="molecule type" value="Genomic_DNA"/>
</dbReference>
<dbReference type="eggNOG" id="ENOG502S70G">
    <property type="taxonomic scope" value="Eukaryota"/>
</dbReference>